<gene>
    <name evidence="2" type="ORF">C41B8_04956</name>
</gene>
<feature type="transmembrane region" description="Helical" evidence="1">
    <location>
        <begin position="67"/>
        <end position="87"/>
    </location>
</feature>
<accession>A0A084IPB9</accession>
<keyword evidence="1" id="KW-1133">Transmembrane helix</keyword>
<evidence type="ECO:0000313" key="2">
    <source>
        <dbReference type="EMBL" id="KEZ78553.1"/>
    </source>
</evidence>
<dbReference type="OrthoDB" id="9936857at2"/>
<reference evidence="2 3" key="1">
    <citation type="submission" date="2013-03" db="EMBL/GenBank/DDBJ databases">
        <title>Salinisphaera hydrothermalis C41B8 Genome Sequencing.</title>
        <authorList>
            <person name="Li C."/>
            <person name="Lai Q."/>
            <person name="Shao Z."/>
        </authorList>
    </citation>
    <scope>NUCLEOTIDE SEQUENCE [LARGE SCALE GENOMIC DNA]</scope>
    <source>
        <strain evidence="2 3">C41B8</strain>
    </source>
</reference>
<protein>
    <recommendedName>
        <fullName evidence="4">Transmembrane protein</fullName>
    </recommendedName>
</protein>
<dbReference type="AlphaFoldDB" id="A0A084IPB9"/>
<dbReference type="RefSeq" id="WP_037334889.1">
    <property type="nucleotide sequence ID" value="NZ_APNK01000004.1"/>
</dbReference>
<name>A0A084IPB9_SALHC</name>
<organism evidence="2 3">
    <name type="scientific">Salinisphaera hydrothermalis (strain C41B8)</name>
    <dbReference type="NCBI Taxonomy" id="1304275"/>
    <lineage>
        <taxon>Bacteria</taxon>
        <taxon>Pseudomonadati</taxon>
        <taxon>Pseudomonadota</taxon>
        <taxon>Gammaproteobacteria</taxon>
        <taxon>Salinisphaerales</taxon>
        <taxon>Salinisphaeraceae</taxon>
        <taxon>Salinisphaera</taxon>
    </lineage>
</organism>
<proteinExistence type="predicted"/>
<keyword evidence="1" id="KW-0812">Transmembrane</keyword>
<keyword evidence="1" id="KW-0472">Membrane</keyword>
<sequence length="96" mass="10502">MAIDRKFHGALYAIASLVLLVVVTLPIYWLLVVTGAPWALCYWVMSFMISGGIYVAWCLYAERPLETGPFFGVTLVFATVMTALYVVTTGTSTLTG</sequence>
<keyword evidence="3" id="KW-1185">Reference proteome</keyword>
<evidence type="ECO:0000256" key="1">
    <source>
        <dbReference type="SAM" id="Phobius"/>
    </source>
</evidence>
<dbReference type="Proteomes" id="UP000028302">
    <property type="component" value="Unassembled WGS sequence"/>
</dbReference>
<comment type="caution">
    <text evidence="2">The sequence shown here is derived from an EMBL/GenBank/DDBJ whole genome shotgun (WGS) entry which is preliminary data.</text>
</comment>
<feature type="transmembrane region" description="Helical" evidence="1">
    <location>
        <begin position="12"/>
        <end position="31"/>
    </location>
</feature>
<feature type="transmembrane region" description="Helical" evidence="1">
    <location>
        <begin position="37"/>
        <end position="60"/>
    </location>
</feature>
<evidence type="ECO:0008006" key="4">
    <source>
        <dbReference type="Google" id="ProtNLM"/>
    </source>
</evidence>
<evidence type="ECO:0000313" key="3">
    <source>
        <dbReference type="Proteomes" id="UP000028302"/>
    </source>
</evidence>
<dbReference type="EMBL" id="APNK01000004">
    <property type="protein sequence ID" value="KEZ78553.1"/>
    <property type="molecule type" value="Genomic_DNA"/>
</dbReference>